<feature type="domain" description="PucR-like N-terminal" evidence="2">
    <location>
        <begin position="8"/>
        <end position="175"/>
    </location>
</feature>
<protein>
    <submittedName>
        <fullName evidence="3">Helix-turn-helix domain-containing protein</fullName>
    </submittedName>
</protein>
<sequence>MADPSLSIPAPVADEMRRELPSVAEQTVAAIVVEVPSYTGAFSGEMGRNIENAVQLALGGFLELASEGGDGDASTPIQPALDGAYALGRGEARSGRSMDALLGAYRVGARVSWRHMADSAVRAGLSAEQLAHFAELVFAYIDQLSASSVAGHSDELATTGRVRERYRERLANVLLGRGSRRDKEAAAERADWTLPRTLTAVIVPEARVRTALAALDERTLRSTDDVPGSADAGELVALLVPDAEGRSRPALMRSLREAEAVVGPARPWDEVDVSYARALRARQLGWTAGEGGPLDTEARLTELVLRADESALADLRAQALAPLADLSESAREKLTETLRSWLLHQGRRDAVAAELFVHPQTVRYRMTQLRELYGPRLEEPATVLALVLALGVLPEGTTT</sequence>
<evidence type="ECO:0000313" key="3">
    <source>
        <dbReference type="EMBL" id="MDT0274437.1"/>
    </source>
</evidence>
<dbReference type="Pfam" id="PF25906">
    <property type="entry name" value="PucR-like_N"/>
    <property type="match status" value="1"/>
</dbReference>
<name>A0ABU2K269_9ACTN</name>
<dbReference type="Gene3D" id="1.10.10.2840">
    <property type="entry name" value="PucR C-terminal helix-turn-helix domain"/>
    <property type="match status" value="1"/>
</dbReference>
<dbReference type="PANTHER" id="PTHR33744:SF1">
    <property type="entry name" value="DNA-BINDING TRANSCRIPTIONAL ACTIVATOR ADER"/>
    <property type="match status" value="1"/>
</dbReference>
<dbReference type="InterPro" id="IPR051448">
    <property type="entry name" value="CdaR-like_regulators"/>
</dbReference>
<dbReference type="RefSeq" id="WP_311343284.1">
    <property type="nucleotide sequence ID" value="NZ_JAVREI010000001.1"/>
</dbReference>
<organism evidence="3 4">
    <name type="scientific">Blastococcus goldschmidtiae</name>
    <dbReference type="NCBI Taxonomy" id="3075546"/>
    <lineage>
        <taxon>Bacteria</taxon>
        <taxon>Bacillati</taxon>
        <taxon>Actinomycetota</taxon>
        <taxon>Actinomycetes</taxon>
        <taxon>Geodermatophilales</taxon>
        <taxon>Geodermatophilaceae</taxon>
        <taxon>Blastococcus</taxon>
    </lineage>
</organism>
<reference evidence="4" key="1">
    <citation type="submission" date="2023-07" db="EMBL/GenBank/DDBJ databases">
        <title>30 novel species of actinomycetes from the DSMZ collection.</title>
        <authorList>
            <person name="Nouioui I."/>
        </authorList>
    </citation>
    <scope>NUCLEOTIDE SEQUENCE [LARGE SCALE GENOMIC DNA]</scope>
    <source>
        <strain evidence="4">DSM 46792</strain>
    </source>
</reference>
<accession>A0ABU2K269</accession>
<dbReference type="InterPro" id="IPR058663">
    <property type="entry name" value="PucR-like_N"/>
</dbReference>
<comment type="caution">
    <text evidence="3">The sequence shown here is derived from an EMBL/GenBank/DDBJ whole genome shotgun (WGS) entry which is preliminary data.</text>
</comment>
<dbReference type="Proteomes" id="UP001183222">
    <property type="component" value="Unassembled WGS sequence"/>
</dbReference>
<dbReference type="Pfam" id="PF13556">
    <property type="entry name" value="HTH_30"/>
    <property type="match status" value="1"/>
</dbReference>
<feature type="domain" description="PucR C-terminal helix-turn-helix" evidence="1">
    <location>
        <begin position="334"/>
        <end position="390"/>
    </location>
</feature>
<proteinExistence type="predicted"/>
<dbReference type="PANTHER" id="PTHR33744">
    <property type="entry name" value="CARBOHYDRATE DIACID REGULATOR"/>
    <property type="match status" value="1"/>
</dbReference>
<keyword evidence="4" id="KW-1185">Reference proteome</keyword>
<evidence type="ECO:0000313" key="4">
    <source>
        <dbReference type="Proteomes" id="UP001183222"/>
    </source>
</evidence>
<dbReference type="InterPro" id="IPR042070">
    <property type="entry name" value="PucR_C-HTH_sf"/>
</dbReference>
<dbReference type="EMBL" id="JAVREI010000001">
    <property type="protein sequence ID" value="MDT0274437.1"/>
    <property type="molecule type" value="Genomic_DNA"/>
</dbReference>
<dbReference type="InterPro" id="IPR025736">
    <property type="entry name" value="PucR_C-HTH_dom"/>
</dbReference>
<evidence type="ECO:0000259" key="1">
    <source>
        <dbReference type="Pfam" id="PF13556"/>
    </source>
</evidence>
<gene>
    <name evidence="3" type="ORF">RM425_00850</name>
</gene>
<evidence type="ECO:0000259" key="2">
    <source>
        <dbReference type="Pfam" id="PF25906"/>
    </source>
</evidence>